<sequence>MIHIYINRLKQMFQSTLLKNGLWLYALQFFQVVIPLITLPYITRVLGAEKYGAFCIALNIIAYFEVVVEYGFNLSGSRKVALANKKDIDGIYSSIMLAKGLLCLLSFIGMGIFLFFFDYTLQQQKYMLILFLLVCGIAIQQTWLFQGLQKMKFITISTVIARTLSVIAIFCFVKTENDISLYCLLYSSTHIISGVISAIISRVCFNVKFRFVGFCCILSELKDGLSLFLTSAMSKVMTGIGVTILGFVATETDVGIYSAIQKIPLIMIVAYRPIGQILYPYISKQFSVNYKNGISVVIKAFIIVGVVFGLLCLIIMVNAQSIVSIMFGKEYLSELNCIYPLTIWSLLSIINNVIGIQTLVASGYKKQYTQAFTISAVSVLIFNVLFGIKYSIYGVAYATLASEVILTLCMLFYLKEIRKKAITFGVNV</sequence>
<organism evidence="7 8">
    <name type="scientific">Desulforamulus aeronauticus DSM 10349</name>
    <dbReference type="NCBI Taxonomy" id="1121421"/>
    <lineage>
        <taxon>Bacteria</taxon>
        <taxon>Bacillati</taxon>
        <taxon>Bacillota</taxon>
        <taxon>Clostridia</taxon>
        <taxon>Eubacteriales</taxon>
        <taxon>Peptococcaceae</taxon>
        <taxon>Desulforamulus</taxon>
    </lineage>
</organism>
<dbReference type="CDD" id="cd13128">
    <property type="entry name" value="MATE_Wzx_like"/>
    <property type="match status" value="1"/>
</dbReference>
<dbReference type="RefSeq" id="WP_072915999.1">
    <property type="nucleotide sequence ID" value="NZ_FRAR01000023.1"/>
</dbReference>
<feature type="transmembrane region" description="Helical" evidence="6">
    <location>
        <begin position="225"/>
        <end position="248"/>
    </location>
</feature>
<evidence type="ECO:0000256" key="4">
    <source>
        <dbReference type="ARBA" id="ARBA00022989"/>
    </source>
</evidence>
<feature type="transmembrane region" description="Helical" evidence="6">
    <location>
        <begin position="296"/>
        <end position="318"/>
    </location>
</feature>
<dbReference type="EMBL" id="FRAR01000023">
    <property type="protein sequence ID" value="SHK76127.1"/>
    <property type="molecule type" value="Genomic_DNA"/>
</dbReference>
<evidence type="ECO:0000256" key="1">
    <source>
        <dbReference type="ARBA" id="ARBA00004651"/>
    </source>
</evidence>
<feature type="transmembrane region" description="Helical" evidence="6">
    <location>
        <begin position="153"/>
        <end position="173"/>
    </location>
</feature>
<dbReference type="GO" id="GO:0005886">
    <property type="term" value="C:plasma membrane"/>
    <property type="evidence" value="ECO:0007669"/>
    <property type="project" value="UniProtKB-SubCell"/>
</dbReference>
<accession>A0A1M6V3Q2</accession>
<comment type="subcellular location">
    <subcellularLocation>
        <location evidence="1">Cell membrane</location>
        <topology evidence="1">Multi-pass membrane protein</topology>
    </subcellularLocation>
</comment>
<feature type="transmembrane region" description="Helical" evidence="6">
    <location>
        <begin position="128"/>
        <end position="146"/>
    </location>
</feature>
<feature type="transmembrane region" description="Helical" evidence="6">
    <location>
        <begin position="254"/>
        <end position="275"/>
    </location>
</feature>
<dbReference type="InterPro" id="IPR050833">
    <property type="entry name" value="Poly_Biosynth_Transport"/>
</dbReference>
<feature type="transmembrane region" description="Helical" evidence="6">
    <location>
        <begin position="51"/>
        <end position="72"/>
    </location>
</feature>
<feature type="transmembrane region" description="Helical" evidence="6">
    <location>
        <begin position="394"/>
        <end position="414"/>
    </location>
</feature>
<proteinExistence type="predicted"/>
<evidence type="ECO:0000256" key="6">
    <source>
        <dbReference type="SAM" id="Phobius"/>
    </source>
</evidence>
<reference evidence="8" key="1">
    <citation type="submission" date="2016-11" db="EMBL/GenBank/DDBJ databases">
        <authorList>
            <person name="Varghese N."/>
            <person name="Submissions S."/>
        </authorList>
    </citation>
    <scope>NUCLEOTIDE SEQUENCE [LARGE SCALE GENOMIC DNA]</scope>
    <source>
        <strain evidence="8">DSM 10349</strain>
    </source>
</reference>
<dbReference type="InterPro" id="IPR002797">
    <property type="entry name" value="Polysacc_synth"/>
</dbReference>
<gene>
    <name evidence="7" type="ORF">SAMN02745123_03032</name>
</gene>
<keyword evidence="8" id="KW-1185">Reference proteome</keyword>
<keyword evidence="5 6" id="KW-0472">Membrane</keyword>
<name>A0A1M6V3Q2_9FIRM</name>
<feature type="transmembrane region" description="Helical" evidence="6">
    <location>
        <begin position="368"/>
        <end position="388"/>
    </location>
</feature>
<dbReference type="STRING" id="1121421.SAMN02745123_03032"/>
<feature type="transmembrane region" description="Helical" evidence="6">
    <location>
        <begin position="92"/>
        <end position="116"/>
    </location>
</feature>
<evidence type="ECO:0000313" key="8">
    <source>
        <dbReference type="Proteomes" id="UP000183997"/>
    </source>
</evidence>
<protein>
    <submittedName>
        <fullName evidence="7">Polysaccharide transporter, PST family</fullName>
    </submittedName>
</protein>
<feature type="transmembrane region" description="Helical" evidence="6">
    <location>
        <begin position="338"/>
        <end position="361"/>
    </location>
</feature>
<evidence type="ECO:0000256" key="5">
    <source>
        <dbReference type="ARBA" id="ARBA00023136"/>
    </source>
</evidence>
<feature type="transmembrane region" description="Helical" evidence="6">
    <location>
        <begin position="179"/>
        <end position="205"/>
    </location>
</feature>
<evidence type="ECO:0000256" key="2">
    <source>
        <dbReference type="ARBA" id="ARBA00022475"/>
    </source>
</evidence>
<dbReference type="PANTHER" id="PTHR30250">
    <property type="entry name" value="PST FAMILY PREDICTED COLANIC ACID TRANSPORTER"/>
    <property type="match status" value="1"/>
</dbReference>
<feature type="transmembrane region" description="Helical" evidence="6">
    <location>
        <begin position="21"/>
        <end position="39"/>
    </location>
</feature>
<keyword evidence="4 6" id="KW-1133">Transmembrane helix</keyword>
<evidence type="ECO:0000256" key="3">
    <source>
        <dbReference type="ARBA" id="ARBA00022692"/>
    </source>
</evidence>
<dbReference type="Proteomes" id="UP000183997">
    <property type="component" value="Unassembled WGS sequence"/>
</dbReference>
<evidence type="ECO:0000313" key="7">
    <source>
        <dbReference type="EMBL" id="SHK76127.1"/>
    </source>
</evidence>
<dbReference type="Pfam" id="PF01943">
    <property type="entry name" value="Polysacc_synt"/>
    <property type="match status" value="1"/>
</dbReference>
<dbReference type="PANTHER" id="PTHR30250:SF11">
    <property type="entry name" value="O-ANTIGEN TRANSPORTER-RELATED"/>
    <property type="match status" value="1"/>
</dbReference>
<keyword evidence="2" id="KW-1003">Cell membrane</keyword>
<dbReference type="OrthoDB" id="9815702at2"/>
<dbReference type="AlphaFoldDB" id="A0A1M6V3Q2"/>
<keyword evidence="3 6" id="KW-0812">Transmembrane</keyword>